<dbReference type="RefSeq" id="WP_344612970.1">
    <property type="nucleotide sequence ID" value="NZ_BAAARV010000024.1"/>
</dbReference>
<evidence type="ECO:0000256" key="1">
    <source>
        <dbReference type="SAM" id="MobiDB-lite"/>
    </source>
</evidence>
<accession>A0ABP5T6Y8</accession>
<protein>
    <submittedName>
        <fullName evidence="2">Uncharacterized protein</fullName>
    </submittedName>
</protein>
<sequence>MPDFAIDYGLLHQARKDLHDLADRIGPRLGDTVFSQVGSIEYGDSDSVFGNEDLAESFRSLYRRAKHPMSKAEDDLRELGDIFGAVADGYFDVDAQIADGMGMMGSTLDLDRWKDKKAAWDYLQGHRADCVPGADGKMPDFCSATDPGPPPTDLTIDTPTGSVHTHLTLDADNNVIKEETTVVNGDQKYTSTTTYSDGGKNYTTDTVFSDGSKTHSVTTTGENGSSTTDTTDQDGKTTHTVISLNPTGGGTMMVSEPDGTVTEYSRPDRYAQWAQTSKTSPEDDESTYYPPTM</sequence>
<dbReference type="EMBL" id="BAAARV010000024">
    <property type="protein sequence ID" value="GAA2344443.1"/>
    <property type="molecule type" value="Genomic_DNA"/>
</dbReference>
<name>A0ABP5T6Y8_9ACTN</name>
<evidence type="ECO:0000313" key="2">
    <source>
        <dbReference type="EMBL" id="GAA2344443.1"/>
    </source>
</evidence>
<comment type="caution">
    <text evidence="2">The sequence shown here is derived from an EMBL/GenBank/DDBJ whole genome shotgun (WGS) entry which is preliminary data.</text>
</comment>
<dbReference type="Proteomes" id="UP001501444">
    <property type="component" value="Unassembled WGS sequence"/>
</dbReference>
<gene>
    <name evidence="2" type="ORF">GCM10010170_030000</name>
</gene>
<feature type="region of interest" description="Disordered" evidence="1">
    <location>
        <begin position="209"/>
        <end position="293"/>
    </location>
</feature>
<proteinExistence type="predicted"/>
<organism evidence="2 3">
    <name type="scientific">Dactylosporangium salmoneum</name>
    <dbReference type="NCBI Taxonomy" id="53361"/>
    <lineage>
        <taxon>Bacteria</taxon>
        <taxon>Bacillati</taxon>
        <taxon>Actinomycetota</taxon>
        <taxon>Actinomycetes</taxon>
        <taxon>Micromonosporales</taxon>
        <taxon>Micromonosporaceae</taxon>
        <taxon>Dactylosporangium</taxon>
    </lineage>
</organism>
<feature type="compositionally biased region" description="Polar residues" evidence="1">
    <location>
        <begin position="209"/>
        <end position="226"/>
    </location>
</feature>
<reference evidence="3" key="1">
    <citation type="journal article" date="2019" name="Int. J. Syst. Evol. Microbiol.">
        <title>The Global Catalogue of Microorganisms (GCM) 10K type strain sequencing project: providing services to taxonomists for standard genome sequencing and annotation.</title>
        <authorList>
            <consortium name="The Broad Institute Genomics Platform"/>
            <consortium name="The Broad Institute Genome Sequencing Center for Infectious Disease"/>
            <person name="Wu L."/>
            <person name="Ma J."/>
        </authorList>
    </citation>
    <scope>NUCLEOTIDE SEQUENCE [LARGE SCALE GENOMIC DNA]</scope>
    <source>
        <strain evidence="3">JCM 3272</strain>
    </source>
</reference>
<keyword evidence="3" id="KW-1185">Reference proteome</keyword>
<evidence type="ECO:0000313" key="3">
    <source>
        <dbReference type="Proteomes" id="UP001501444"/>
    </source>
</evidence>